<keyword evidence="5" id="KW-0378">Hydrolase</keyword>
<evidence type="ECO:0000256" key="4">
    <source>
        <dbReference type="ARBA" id="ARBA00022771"/>
    </source>
</evidence>
<evidence type="ECO:0000256" key="9">
    <source>
        <dbReference type="ARBA" id="ARBA00023125"/>
    </source>
</evidence>
<keyword evidence="9 11" id="KW-0238">DNA-binding</keyword>
<dbReference type="InterPro" id="IPR004504">
    <property type="entry name" value="DNA_repair_RadA"/>
</dbReference>
<accession>A0A072RER5</accession>
<keyword evidence="3 11" id="KW-0227">DNA damage</keyword>
<evidence type="ECO:0000256" key="6">
    <source>
        <dbReference type="ARBA" id="ARBA00022833"/>
    </source>
</evidence>
<dbReference type="Pfam" id="PF18073">
    <property type="entry name" value="Zn_ribbon_LapB"/>
    <property type="match status" value="1"/>
</dbReference>
<comment type="function">
    <text evidence="11">Plays a role in repairing double-strand DNA breaks, probably involving stabilizing or processing branched DNA or blocked replication forks.</text>
</comment>
<dbReference type="InterPro" id="IPR041166">
    <property type="entry name" value="Rubredoxin_2"/>
</dbReference>
<keyword evidence="6 13" id="KW-0862">Zinc</keyword>
<dbReference type="RefSeq" id="WP_041849362.1">
    <property type="nucleotide sequence ID" value="NZ_KL503803.1"/>
</dbReference>
<dbReference type="PANTHER" id="PTHR32472:SF10">
    <property type="entry name" value="DNA REPAIR PROTEIN RADA-LIKE PROTEIN"/>
    <property type="match status" value="1"/>
</dbReference>
<dbReference type="GO" id="GO:0003684">
    <property type="term" value="F:damaged DNA binding"/>
    <property type="evidence" value="ECO:0007669"/>
    <property type="project" value="InterPro"/>
</dbReference>
<dbReference type="Gene3D" id="3.30.230.10">
    <property type="match status" value="1"/>
</dbReference>
<dbReference type="PROSITE" id="PS50162">
    <property type="entry name" value="RECA_2"/>
    <property type="match status" value="1"/>
</dbReference>
<dbReference type="EMBL" id="ASIV01000004">
    <property type="protein sequence ID" value="KEG19999.1"/>
    <property type="molecule type" value="Genomic_DNA"/>
</dbReference>
<gene>
    <name evidence="11" type="primary">radA</name>
    <name evidence="15" type="ORF">H710_00595</name>
</gene>
<keyword evidence="10 11" id="KW-0234">DNA repair</keyword>
<dbReference type="STRING" id="1293911.H710_00595"/>
<dbReference type="InterPro" id="IPR003593">
    <property type="entry name" value="AAA+_ATPase"/>
</dbReference>
<dbReference type="AlphaFoldDB" id="A0A072RER5"/>
<dbReference type="Pfam" id="PF13481">
    <property type="entry name" value="AAA_25"/>
    <property type="match status" value="1"/>
</dbReference>
<keyword evidence="2 11" id="KW-0547">Nucleotide-binding</keyword>
<evidence type="ECO:0000256" key="10">
    <source>
        <dbReference type="ARBA" id="ARBA00023204"/>
    </source>
</evidence>
<dbReference type="Gene3D" id="3.40.50.300">
    <property type="entry name" value="P-loop containing nucleotide triphosphate hydrolases"/>
    <property type="match status" value="1"/>
</dbReference>
<dbReference type="GO" id="GO:0140664">
    <property type="term" value="F:ATP-dependent DNA damage sensor activity"/>
    <property type="evidence" value="ECO:0007669"/>
    <property type="project" value="InterPro"/>
</dbReference>
<dbReference type="MEROPS" id="S16.A04"/>
<dbReference type="PANTHER" id="PTHR32472">
    <property type="entry name" value="DNA REPAIR PROTEIN RADA"/>
    <property type="match status" value="1"/>
</dbReference>
<keyword evidence="7 11" id="KW-0067">ATP-binding</keyword>
<evidence type="ECO:0000313" key="15">
    <source>
        <dbReference type="EMBL" id="KEG19999.1"/>
    </source>
</evidence>
<dbReference type="InterPro" id="IPR027417">
    <property type="entry name" value="P-loop_NTPase"/>
</dbReference>
<evidence type="ECO:0000256" key="3">
    <source>
        <dbReference type="ARBA" id="ARBA00022763"/>
    </source>
</evidence>
<evidence type="ECO:0000256" key="5">
    <source>
        <dbReference type="ARBA" id="ARBA00022801"/>
    </source>
</evidence>
<dbReference type="SUPFAM" id="SSF52540">
    <property type="entry name" value="P-loop containing nucleoside triphosphate hydrolases"/>
    <property type="match status" value="1"/>
</dbReference>
<dbReference type="PRINTS" id="PR01874">
    <property type="entry name" value="DNAREPAIRADA"/>
</dbReference>
<reference evidence="15 16" key="1">
    <citation type="submission" date="2013-04" db="EMBL/GenBank/DDBJ databases">
        <title>The Genome Sequence of Bartonella bacilliformis Ver097.</title>
        <authorList>
            <consortium name="The Broad Institute Genomics Platform"/>
            <consortium name="The Broad Institute Genome Sequencing Center for Infectious Disease"/>
            <person name="Feldgarden M."/>
            <person name="Kirby J."/>
            <person name="Birtles R."/>
            <person name="Dasch G."/>
            <person name="Hendrix L."/>
            <person name="Koehler J."/>
            <person name="Walker B."/>
            <person name="Young S.K."/>
            <person name="Zeng Q."/>
            <person name="Gargeya S."/>
            <person name="Fitzgerald M."/>
            <person name="Haas B."/>
            <person name="Abouelleil A."/>
            <person name="Allen A.W."/>
            <person name="Alvarado L."/>
            <person name="Arachchi H.M."/>
            <person name="Berlin A.M."/>
            <person name="Chapman S.B."/>
            <person name="Gainer-Dewar J."/>
            <person name="Goldberg J."/>
            <person name="Griggs A."/>
            <person name="Gujja S."/>
            <person name="Hansen M."/>
            <person name="Howarth C."/>
            <person name="Imamovic A."/>
            <person name="Ireland A."/>
            <person name="Larimer J."/>
            <person name="McCowan C."/>
            <person name="Murphy C."/>
            <person name="Pearson M."/>
            <person name="Poon T.W."/>
            <person name="Priest M."/>
            <person name="Roberts A."/>
            <person name="Saif S."/>
            <person name="Shea T."/>
            <person name="Sisk P."/>
            <person name="Sykes S."/>
            <person name="Wortman J."/>
            <person name="Nusbaum C."/>
            <person name="Birren B."/>
        </authorList>
    </citation>
    <scope>NUCLEOTIDE SEQUENCE [LARGE SCALE GENOMIC DNA]</scope>
    <source>
        <strain evidence="15 16">Ver097</strain>
    </source>
</reference>
<dbReference type="InterPro" id="IPR014721">
    <property type="entry name" value="Ribsml_uS5_D2-typ_fold_subgr"/>
</dbReference>
<evidence type="ECO:0000256" key="2">
    <source>
        <dbReference type="ARBA" id="ARBA00022741"/>
    </source>
</evidence>
<keyword evidence="4 13" id="KW-0863">Zinc-finger</keyword>
<keyword evidence="8 11" id="KW-0346">Stress response</keyword>
<dbReference type="InterPro" id="IPR020588">
    <property type="entry name" value="RecA_ATP-bd"/>
</dbReference>
<evidence type="ECO:0000256" key="8">
    <source>
        <dbReference type="ARBA" id="ARBA00023016"/>
    </source>
</evidence>
<dbReference type="GO" id="GO:0005829">
    <property type="term" value="C:cytosol"/>
    <property type="evidence" value="ECO:0007669"/>
    <property type="project" value="TreeGrafter"/>
</dbReference>
<evidence type="ECO:0000256" key="11">
    <source>
        <dbReference type="HAMAP-Rule" id="MF_01498"/>
    </source>
</evidence>
<comment type="caution">
    <text evidence="15">The sequence shown here is derived from an EMBL/GenBank/DDBJ whole genome shotgun (WGS) entry which is preliminary data.</text>
</comment>
<feature type="region of interest" description="Lon-protease-like" evidence="11">
    <location>
        <begin position="353"/>
        <end position="457"/>
    </location>
</feature>
<feature type="binding site" evidence="11">
    <location>
        <begin position="96"/>
        <end position="103"/>
    </location>
    <ligand>
        <name>ATP</name>
        <dbReference type="ChEBI" id="CHEBI:30616"/>
    </ligand>
</feature>
<evidence type="ECO:0000259" key="14">
    <source>
        <dbReference type="PROSITE" id="PS50162"/>
    </source>
</evidence>
<evidence type="ECO:0000256" key="13">
    <source>
        <dbReference type="RuleBase" id="RU003555"/>
    </source>
</evidence>
<dbReference type="HAMAP" id="MF_01498">
    <property type="entry name" value="RadA_bact"/>
    <property type="match status" value="1"/>
</dbReference>
<dbReference type="GO" id="GO:0016787">
    <property type="term" value="F:hydrolase activity"/>
    <property type="evidence" value="ECO:0007669"/>
    <property type="project" value="UniProtKB-KW"/>
</dbReference>
<evidence type="ECO:0000256" key="12">
    <source>
        <dbReference type="NCBIfam" id="TIGR00416"/>
    </source>
</evidence>
<protein>
    <recommendedName>
        <fullName evidence="11 12">DNA repair protein RadA</fullName>
    </recommendedName>
</protein>
<comment type="domain">
    <text evidence="11">The middle region has homology to RecA with ATPase motifs including the RadA KNRFG motif, while the C-terminus is homologous to Lon protease.</text>
</comment>
<evidence type="ECO:0000256" key="7">
    <source>
        <dbReference type="ARBA" id="ARBA00022840"/>
    </source>
</evidence>
<sequence>MARNRIKFICQNCGTIYSRWAGKCTSCGEWNSLIEEDMNSGIGSGPTQNIRKGRVIALTFLSGDIEDTPRIHSGISELDRVTGGGFVRGSALLVGGDPGIGKSTLLTQTAAALSQKGHHVIYVSGEESVEQIRLRAQRLGATNTTVQLAAETNVEDILATLNEHKKLDMVIIDSIQTLWSDAAESAPGTVTQVRISAQAIIRFAKKTGAAVILVGHVTKDGQIAGPRVVEHMVDGVLYFEGEGSHHYRILRTVKNRFGPTNEIGVFEMSDKGLQEVTNPSQLFLGERNEKAPGAAVFAGMEGTRPILVEIQALVALSSLGTPRRTVVGWDGGRLSMILAVLESHCGVRFGQHDVYLNVAGGYKISEPAADLAVAASLVSSLANIPLPAHYVYFGEISLSGTIRTVSYSGQRIKEAEKLGFQGSIQPSATTEMKSPIFQQKTFSDLSELVATIVTNKK</sequence>
<name>A0A072RER5_BARBA</name>
<dbReference type="NCBIfam" id="TIGR00416">
    <property type="entry name" value="sms"/>
    <property type="match status" value="1"/>
</dbReference>
<dbReference type="Pfam" id="PF13541">
    <property type="entry name" value="ChlI"/>
    <property type="match status" value="1"/>
</dbReference>
<comment type="similarity">
    <text evidence="11 13">Belongs to the RecA family. RadA subfamily.</text>
</comment>
<keyword evidence="1 11" id="KW-0479">Metal-binding</keyword>
<comment type="function">
    <text evidence="13">DNA-dependent ATPase involved in processing of recombination intermediates, plays a role in repairing DNA breaks. Stimulates the branch migration of RecA-mediated strand transfer reactions, allowing the 3' invading strand to extend heteroduplex DNA faster. Binds ssDNA in the presence of ADP but not other nucleotides, has ATPase activity that is stimulated by ssDNA and various branched DNA structures, but inhibited by SSB. Does not have RecA's homology-searching function.</text>
</comment>
<evidence type="ECO:0000256" key="1">
    <source>
        <dbReference type="ARBA" id="ARBA00022723"/>
    </source>
</evidence>
<feature type="short sequence motif" description="RadA KNRFG motif" evidence="11">
    <location>
        <begin position="254"/>
        <end position="258"/>
    </location>
</feature>
<dbReference type="SMART" id="SM00382">
    <property type="entry name" value="AAA"/>
    <property type="match status" value="1"/>
</dbReference>
<dbReference type="HOGENOM" id="CLU_018264_0_1_5"/>
<dbReference type="GO" id="GO:0000725">
    <property type="term" value="P:recombinational repair"/>
    <property type="evidence" value="ECO:0007669"/>
    <property type="project" value="UniProtKB-UniRule"/>
</dbReference>
<dbReference type="PATRIC" id="fig|1293911.3.peg.631"/>
<feature type="domain" description="RecA family profile 1" evidence="14">
    <location>
        <begin position="67"/>
        <end position="217"/>
    </location>
</feature>
<dbReference type="GO" id="GO:0008270">
    <property type="term" value="F:zinc ion binding"/>
    <property type="evidence" value="ECO:0007669"/>
    <property type="project" value="UniProtKB-KW"/>
</dbReference>
<dbReference type="SUPFAM" id="SSF54211">
    <property type="entry name" value="Ribosomal protein S5 domain 2-like"/>
    <property type="match status" value="1"/>
</dbReference>
<proteinExistence type="inferred from homology"/>
<dbReference type="Proteomes" id="UP000031740">
    <property type="component" value="Unassembled WGS sequence"/>
</dbReference>
<dbReference type="GO" id="GO:0005524">
    <property type="term" value="F:ATP binding"/>
    <property type="evidence" value="ECO:0007669"/>
    <property type="project" value="UniProtKB-UniRule"/>
</dbReference>
<evidence type="ECO:0000313" key="16">
    <source>
        <dbReference type="Proteomes" id="UP000031740"/>
    </source>
</evidence>
<dbReference type="InterPro" id="IPR020568">
    <property type="entry name" value="Ribosomal_Su5_D2-typ_SF"/>
</dbReference>
<organism evidence="15 16">
    <name type="scientific">Bartonella bacilliformis Ver097</name>
    <dbReference type="NCBI Taxonomy" id="1293911"/>
    <lineage>
        <taxon>Bacteria</taxon>
        <taxon>Pseudomonadati</taxon>
        <taxon>Pseudomonadota</taxon>
        <taxon>Alphaproteobacteria</taxon>
        <taxon>Hyphomicrobiales</taxon>
        <taxon>Bartonellaceae</taxon>
        <taxon>Bartonella</taxon>
    </lineage>
</organism>
<dbReference type="FunFam" id="3.40.50.300:FF:000050">
    <property type="entry name" value="DNA repair protein RadA"/>
    <property type="match status" value="1"/>
</dbReference>
<dbReference type="CDD" id="cd01121">
    <property type="entry name" value="RadA_SMS_N"/>
    <property type="match status" value="1"/>
</dbReference>